<dbReference type="EMBL" id="CAKOAT010728487">
    <property type="protein sequence ID" value="CAH8386880.1"/>
    <property type="molecule type" value="Genomic_DNA"/>
</dbReference>
<dbReference type="Pfam" id="PF00067">
    <property type="entry name" value="p450"/>
    <property type="match status" value="1"/>
</dbReference>
<reference evidence="7 8" key="1">
    <citation type="submission" date="2022-03" db="EMBL/GenBank/DDBJ databases">
        <authorList>
            <person name="Macdonald S."/>
            <person name="Ahmed S."/>
            <person name="Newling K."/>
        </authorList>
    </citation>
    <scope>NUCLEOTIDE SEQUENCE [LARGE SCALE GENOMIC DNA]</scope>
</reference>
<evidence type="ECO:0000256" key="5">
    <source>
        <dbReference type="RuleBase" id="RU000461"/>
    </source>
</evidence>
<dbReference type="InterPro" id="IPR017972">
    <property type="entry name" value="Cyt_P450_CS"/>
</dbReference>
<keyword evidence="6" id="KW-0732">Signal</keyword>
<dbReference type="GO" id="GO:0046872">
    <property type="term" value="F:metal ion binding"/>
    <property type="evidence" value="ECO:0007669"/>
    <property type="project" value="UniProtKB-KW"/>
</dbReference>
<dbReference type="SUPFAM" id="SSF48264">
    <property type="entry name" value="Cytochrome P450"/>
    <property type="match status" value="1"/>
</dbReference>
<dbReference type="FunFam" id="1.10.630.10:FF:000011">
    <property type="entry name" value="Cytochrome P450 83B1"/>
    <property type="match status" value="1"/>
</dbReference>
<dbReference type="GO" id="GO:0004497">
    <property type="term" value="F:monooxygenase activity"/>
    <property type="evidence" value="ECO:0007669"/>
    <property type="project" value="UniProtKB-KW"/>
</dbReference>
<protein>
    <recommendedName>
        <fullName evidence="9">Cytochrome P450</fullName>
    </recommendedName>
</protein>
<evidence type="ECO:0000313" key="7">
    <source>
        <dbReference type="EMBL" id="CAH8386880.1"/>
    </source>
</evidence>
<feature type="signal peptide" evidence="6">
    <location>
        <begin position="1"/>
        <end position="24"/>
    </location>
</feature>
<evidence type="ECO:0000256" key="2">
    <source>
        <dbReference type="ARBA" id="ARBA00022723"/>
    </source>
</evidence>
<dbReference type="PRINTS" id="PR00385">
    <property type="entry name" value="P450"/>
</dbReference>
<keyword evidence="4 5" id="KW-0349">Heme</keyword>
<keyword evidence="5" id="KW-0560">Oxidoreductase</keyword>
<dbReference type="Proteomes" id="UP001642260">
    <property type="component" value="Unassembled WGS sequence"/>
</dbReference>
<dbReference type="PROSITE" id="PS00086">
    <property type="entry name" value="CYTOCHROME_P450"/>
    <property type="match status" value="1"/>
</dbReference>
<sequence>MIMIFLLWVIFFYTILSFTKHVTGKKSNTIPSPLRLPVIGNLHQLGRHPHRSLCYLSHRYGPVMLVHFGVVPVLIISSAEVARDVLKTHDRVFASRPKSKVYEKVLYGDLHIGSAPYGEYWRKTRSVFVTHLLSNKLVQSFRDVRQEEVNLLMEKIRKSNSLPVNLSELFSRLTNDVVSRVALGKKYGGTGIDLKELTERLLRLAGAFTVGTFVPWLAWIDWIRGLDRQRAKTKKEFDEIYEKVIQDHEDKDGHGTDFVDVLLAIQRDKSIGLEINRMHIKAIIVDAFVGGTDSSSTLLEWEMTELLRHPNCLKRLQEEVRTVCKDRSSVSEDDIKDMKYLNAVLKETLRLHPSIPLMVPHETIEDVNLRGYHIPAGTMVMINAWAIGREAATWGPDAESFRPERHLNSSADFRGQDFELIPFGAGRRMCPGMSFAVVLNELALANLMLGFDWESTKDQTETDVAESTGAMIRPMLPLYAIATPTT</sequence>
<comment type="caution">
    <text evidence="7">The sequence shown here is derived from an EMBL/GenBank/DDBJ whole genome shotgun (WGS) entry which is preliminary data.</text>
</comment>
<gene>
    <name evidence="7" type="ORF">ERUC_LOCUS39363</name>
</gene>
<dbReference type="PANTHER" id="PTHR47955:SF15">
    <property type="entry name" value="CYTOCHROME P450 71A2-LIKE"/>
    <property type="match status" value="1"/>
</dbReference>
<dbReference type="InterPro" id="IPR002401">
    <property type="entry name" value="Cyt_P450_E_grp-I"/>
</dbReference>
<evidence type="ECO:0000256" key="3">
    <source>
        <dbReference type="ARBA" id="ARBA00023004"/>
    </source>
</evidence>
<dbReference type="Gene3D" id="1.10.630.10">
    <property type="entry name" value="Cytochrome P450"/>
    <property type="match status" value="1"/>
</dbReference>
<evidence type="ECO:0000256" key="1">
    <source>
        <dbReference type="ARBA" id="ARBA00010617"/>
    </source>
</evidence>
<evidence type="ECO:0000256" key="6">
    <source>
        <dbReference type="SAM" id="SignalP"/>
    </source>
</evidence>
<keyword evidence="8" id="KW-1185">Reference proteome</keyword>
<evidence type="ECO:0008006" key="9">
    <source>
        <dbReference type="Google" id="ProtNLM"/>
    </source>
</evidence>
<evidence type="ECO:0000313" key="8">
    <source>
        <dbReference type="Proteomes" id="UP001642260"/>
    </source>
</evidence>
<evidence type="ECO:0000256" key="4">
    <source>
        <dbReference type="PIRSR" id="PIRSR602401-1"/>
    </source>
</evidence>
<accession>A0ABC8LSR4</accession>
<dbReference type="PRINTS" id="PR00463">
    <property type="entry name" value="EP450I"/>
</dbReference>
<comment type="cofactor">
    <cofactor evidence="4">
        <name>heme</name>
        <dbReference type="ChEBI" id="CHEBI:30413"/>
    </cofactor>
</comment>
<feature type="binding site" description="axial binding residue" evidence="4">
    <location>
        <position position="430"/>
    </location>
    <ligand>
        <name>heme</name>
        <dbReference type="ChEBI" id="CHEBI:30413"/>
    </ligand>
    <ligandPart>
        <name>Fe</name>
        <dbReference type="ChEBI" id="CHEBI:18248"/>
    </ligandPart>
</feature>
<proteinExistence type="inferred from homology"/>
<dbReference type="AlphaFoldDB" id="A0ABC8LSR4"/>
<comment type="similarity">
    <text evidence="1 5">Belongs to the cytochrome P450 family.</text>
</comment>
<dbReference type="CDD" id="cd11072">
    <property type="entry name" value="CYP71-like"/>
    <property type="match status" value="1"/>
</dbReference>
<keyword evidence="2 4" id="KW-0479">Metal-binding</keyword>
<dbReference type="InterPro" id="IPR036396">
    <property type="entry name" value="Cyt_P450_sf"/>
</dbReference>
<keyword evidence="5" id="KW-0503">Monooxygenase</keyword>
<dbReference type="PANTHER" id="PTHR47955">
    <property type="entry name" value="CYTOCHROME P450 FAMILY 71 PROTEIN"/>
    <property type="match status" value="1"/>
</dbReference>
<organism evidence="7 8">
    <name type="scientific">Eruca vesicaria subsp. sativa</name>
    <name type="common">Garden rocket</name>
    <name type="synonym">Eruca sativa</name>
    <dbReference type="NCBI Taxonomy" id="29727"/>
    <lineage>
        <taxon>Eukaryota</taxon>
        <taxon>Viridiplantae</taxon>
        <taxon>Streptophyta</taxon>
        <taxon>Embryophyta</taxon>
        <taxon>Tracheophyta</taxon>
        <taxon>Spermatophyta</taxon>
        <taxon>Magnoliopsida</taxon>
        <taxon>eudicotyledons</taxon>
        <taxon>Gunneridae</taxon>
        <taxon>Pentapetalae</taxon>
        <taxon>rosids</taxon>
        <taxon>malvids</taxon>
        <taxon>Brassicales</taxon>
        <taxon>Brassicaceae</taxon>
        <taxon>Brassiceae</taxon>
        <taxon>Eruca</taxon>
    </lineage>
</organism>
<keyword evidence="3 4" id="KW-0408">Iron</keyword>
<feature type="chain" id="PRO_5044880655" description="Cytochrome P450" evidence="6">
    <location>
        <begin position="25"/>
        <end position="486"/>
    </location>
</feature>
<dbReference type="InterPro" id="IPR001128">
    <property type="entry name" value="Cyt_P450"/>
</dbReference>
<name>A0ABC8LSR4_ERUVS</name>